<organism evidence="6 7">
    <name type="scientific">Pedobacter ginsenosidimutans</name>
    <dbReference type="NCBI Taxonomy" id="687842"/>
    <lineage>
        <taxon>Bacteria</taxon>
        <taxon>Pseudomonadati</taxon>
        <taxon>Bacteroidota</taxon>
        <taxon>Sphingobacteriia</taxon>
        <taxon>Sphingobacteriales</taxon>
        <taxon>Sphingobacteriaceae</taxon>
        <taxon>Pedobacter</taxon>
    </lineage>
</organism>
<feature type="domain" description="Type VI secretion system TssR-like second" evidence="3">
    <location>
        <begin position="144"/>
        <end position="230"/>
    </location>
</feature>
<dbReference type="Proteomes" id="UP000051950">
    <property type="component" value="Unassembled WGS sequence"/>
</dbReference>
<dbReference type="Gene3D" id="3.40.50.410">
    <property type="entry name" value="von Willebrand factor, type A domain"/>
    <property type="match status" value="1"/>
</dbReference>
<dbReference type="InterPro" id="IPR049358">
    <property type="entry name" value="T6SS_TssR-like_C"/>
</dbReference>
<dbReference type="InterPro" id="IPR049360">
    <property type="entry name" value="T6SS_TssR-like_VWA"/>
</dbReference>
<dbReference type="InterPro" id="IPR040530">
    <property type="entry name" value="T6SS_TssR-like_N"/>
</dbReference>
<comment type="caution">
    <text evidence="6">The sequence shown here is derived from an EMBL/GenBank/DDBJ whole genome shotgun (WGS) entry which is preliminary data.</text>
</comment>
<sequence length="791" mass="88550">MKKYHALTLLFIGISFAYAQSPASFGKRVKYMPKSYERPSESINVMDNTSSSSLPWIVFSDREDNYTTTAPGGSLIMKKISFMEPFYVSKEENGYLKLIKYKAGMIRGRKINDKKSAISYGWIAKSKLLLWQRAFSNQKTGYAEKAIGIVNGKNALTEPKFYFDTTDSILVYNTPELKDRRTKVRLHEIAYIYKKSEDGKKYLIGSDDQLVADTALKSIYGWVSAEAVHSWGDRLYITSVKPGDYDKDDSTSVAIKNGINKGTTFTVDPLLPRENLILRSVPVVSNDEGGNTVGIAADVYNKKDNKILTINGSALSYQDYLNLRKNKSKVNVVFVVDGGSPMTKYFSGMTNTIASFENIMGDFGKGTKVNFGGVVYRGESGCALKGIFVSPIQNDYRQLMTFLSNQAKNTVRCNGEVSEEPVFQAIKTGLGLFKAKKNETNLIILVGSTGNTGGTNNYLINELSEQVAQADARILALQVYSDFNQSFNDFVIQSRKLVSESAIRSAEYRKNTMVKGEGLKSFQPYNTSLQDSISYYLDYPKNSLIQGGVVFPTKGSVNSNQSMTIALRRFVKETNSDIYNQISSLDSAFRLTGISRKNLTADVEGLLPEPVGPEVADRMPHNAFKYYSTANLSVDAVKNNRSTLQYAIVLNNMEYKQIVDVFSIMLGQNLQADQSSFRSKLVKNYVKMPKQMLGLKESSGNIKRLTLANYIKLVTGLPLNNNFLEKYTVGDLKNTSKMPLEEFETYIKLLNQSVQQIKRVTQIEQQFISNGKIYYYITENNFNPAVLPTTN</sequence>
<keyword evidence="1" id="KW-0732">Signal</keyword>
<dbReference type="Pfam" id="PF17643">
    <property type="entry name" value="TssR"/>
    <property type="match status" value="1"/>
</dbReference>
<protein>
    <recommendedName>
        <fullName evidence="8">VWFA domain-containing protein</fullName>
    </recommendedName>
</protein>
<dbReference type="InterPro" id="IPR036465">
    <property type="entry name" value="vWFA_dom_sf"/>
</dbReference>
<name>A0A0T5VNR2_9SPHI</name>
<dbReference type="AlphaFoldDB" id="A0A0T5VNR2"/>
<reference evidence="6 7" key="1">
    <citation type="submission" date="2015-11" db="EMBL/GenBank/DDBJ databases">
        <title>Sequence of Pedobacter ginsenosidimutans.</title>
        <authorList>
            <person name="Carson E."/>
            <person name="Keyser V."/>
            <person name="Newman J."/>
            <person name="Miller J."/>
        </authorList>
    </citation>
    <scope>NUCLEOTIDE SEQUENCE [LARGE SCALE GENOMIC DNA]</scope>
    <source>
        <strain evidence="6 7">KACC 14530</strain>
    </source>
</reference>
<evidence type="ECO:0000313" key="7">
    <source>
        <dbReference type="Proteomes" id="UP000051950"/>
    </source>
</evidence>
<evidence type="ECO:0000259" key="4">
    <source>
        <dbReference type="Pfam" id="PF20781"/>
    </source>
</evidence>
<proteinExistence type="predicted"/>
<feature type="domain" description="Type VI secretion system TssR-like N-terminal barrel" evidence="2">
    <location>
        <begin position="30"/>
        <end position="130"/>
    </location>
</feature>
<dbReference type="InterPro" id="IPR049359">
    <property type="entry name" value="T6SS_TssR-like_dom_2"/>
</dbReference>
<accession>A0A0T5VNR2</accession>
<dbReference type="STRING" id="687842.ASU31_16070"/>
<feature type="domain" description="Type VI secretion system TssR-like C-terminal" evidence="4">
    <location>
        <begin position="644"/>
        <end position="783"/>
    </location>
</feature>
<evidence type="ECO:0000259" key="3">
    <source>
        <dbReference type="Pfam" id="PF20780"/>
    </source>
</evidence>
<dbReference type="Pfam" id="PF20781">
    <property type="entry name" value="TssR_C"/>
    <property type="match status" value="1"/>
</dbReference>
<gene>
    <name evidence="6" type="ORF">ASU31_16070</name>
</gene>
<evidence type="ECO:0000259" key="2">
    <source>
        <dbReference type="Pfam" id="PF17643"/>
    </source>
</evidence>
<dbReference type="Pfam" id="PF20780">
    <property type="entry name" value="TssR_M"/>
    <property type="match status" value="1"/>
</dbReference>
<dbReference type="RefSeq" id="WP_057933294.1">
    <property type="nucleotide sequence ID" value="NZ_LMZQ01000012.1"/>
</dbReference>
<feature type="signal peptide" evidence="1">
    <location>
        <begin position="1"/>
        <end position="19"/>
    </location>
</feature>
<dbReference type="OrthoDB" id="908406at2"/>
<dbReference type="EMBL" id="LMZQ01000012">
    <property type="protein sequence ID" value="KRT15188.1"/>
    <property type="molecule type" value="Genomic_DNA"/>
</dbReference>
<evidence type="ECO:0008006" key="8">
    <source>
        <dbReference type="Google" id="ProtNLM"/>
    </source>
</evidence>
<evidence type="ECO:0000259" key="5">
    <source>
        <dbReference type="Pfam" id="PF20782"/>
    </source>
</evidence>
<feature type="chain" id="PRO_5006665507" description="VWFA domain-containing protein" evidence="1">
    <location>
        <begin position="20"/>
        <end position="791"/>
    </location>
</feature>
<feature type="domain" description="Type VI secretion system TssR-like VWA" evidence="5">
    <location>
        <begin position="285"/>
        <end position="590"/>
    </location>
</feature>
<keyword evidence="7" id="KW-1185">Reference proteome</keyword>
<dbReference type="Pfam" id="PF20782">
    <property type="entry name" value="TssR_VWA"/>
    <property type="match status" value="1"/>
</dbReference>
<evidence type="ECO:0000256" key="1">
    <source>
        <dbReference type="SAM" id="SignalP"/>
    </source>
</evidence>
<evidence type="ECO:0000313" key="6">
    <source>
        <dbReference type="EMBL" id="KRT15188.1"/>
    </source>
</evidence>